<keyword evidence="8 9" id="KW-0472">Membrane</keyword>
<dbReference type="EMBL" id="JH992983">
    <property type="protein sequence ID" value="EKX49217.1"/>
    <property type="molecule type" value="Genomic_DNA"/>
</dbReference>
<dbReference type="InterPro" id="IPR023395">
    <property type="entry name" value="MCP_dom_sf"/>
</dbReference>
<dbReference type="GO" id="GO:0022857">
    <property type="term" value="F:transmembrane transporter activity"/>
    <property type="evidence" value="ECO:0007669"/>
    <property type="project" value="TreeGrafter"/>
</dbReference>
<keyword evidence="13" id="KW-1185">Reference proteome</keyword>
<evidence type="ECO:0008006" key="14">
    <source>
        <dbReference type="Google" id="ProtNLM"/>
    </source>
</evidence>
<evidence type="ECO:0000313" key="12">
    <source>
        <dbReference type="EnsemblProtists" id="EKX49217"/>
    </source>
</evidence>
<protein>
    <recommendedName>
        <fullName evidence="14">Mitochondrial carrier protein</fullName>
    </recommendedName>
</protein>
<dbReference type="PANTHER" id="PTHR45624">
    <property type="entry name" value="MITOCHONDRIAL BASIC AMINO ACIDS TRANSPORTER-RELATED"/>
    <property type="match status" value="1"/>
</dbReference>
<dbReference type="KEGG" id="gtt:GUITHDRAFT_157468"/>
<accession>L1JLI8</accession>
<evidence type="ECO:0000256" key="10">
    <source>
        <dbReference type="RuleBase" id="RU000488"/>
    </source>
</evidence>
<dbReference type="GeneID" id="17305888"/>
<dbReference type="GO" id="GO:0031966">
    <property type="term" value="C:mitochondrial membrane"/>
    <property type="evidence" value="ECO:0007669"/>
    <property type="project" value="UniProtKB-SubCell"/>
</dbReference>
<dbReference type="PaxDb" id="55529-EKX49217"/>
<sequence length="273" mass="29040">MAIPPALAALVAGSLGGAVGVGAAFPFDTLKTKAQVYSFGQGKEDQARGVGMKQIIIQVLKTEGLGGFYGGVSTMMVGQAFIKAVAFSANSAALDAEKMTSMFASLSPLAQLTCAALFSGFVTSFLVNPIERIKIMCQAAEKGTYKSELECARIIIGSDGIKGFLFRGLGPTILRETPSYGIYFVIYSQLMNQQVIQGLGMFAPLLAGALSGCACWLPVYPMDVIKTTIQNTDGKTRAPTTIETAYELYTRGGIGVFLMALKARCYEQLQIMQ</sequence>
<evidence type="ECO:0000256" key="4">
    <source>
        <dbReference type="ARBA" id="ARBA00022692"/>
    </source>
</evidence>
<reference evidence="11 13" key="1">
    <citation type="journal article" date="2012" name="Nature">
        <title>Algal genomes reveal evolutionary mosaicism and the fate of nucleomorphs.</title>
        <authorList>
            <consortium name="DOE Joint Genome Institute"/>
            <person name="Curtis B.A."/>
            <person name="Tanifuji G."/>
            <person name="Burki F."/>
            <person name="Gruber A."/>
            <person name="Irimia M."/>
            <person name="Maruyama S."/>
            <person name="Arias M.C."/>
            <person name="Ball S.G."/>
            <person name="Gile G.H."/>
            <person name="Hirakawa Y."/>
            <person name="Hopkins J.F."/>
            <person name="Kuo A."/>
            <person name="Rensing S.A."/>
            <person name="Schmutz J."/>
            <person name="Symeonidi A."/>
            <person name="Elias M."/>
            <person name="Eveleigh R.J."/>
            <person name="Herman E.K."/>
            <person name="Klute M.J."/>
            <person name="Nakayama T."/>
            <person name="Obornik M."/>
            <person name="Reyes-Prieto A."/>
            <person name="Armbrust E.V."/>
            <person name="Aves S.J."/>
            <person name="Beiko R.G."/>
            <person name="Coutinho P."/>
            <person name="Dacks J.B."/>
            <person name="Durnford D.G."/>
            <person name="Fast N.M."/>
            <person name="Green B.R."/>
            <person name="Grisdale C.J."/>
            <person name="Hempel F."/>
            <person name="Henrissat B."/>
            <person name="Hoppner M.P."/>
            <person name="Ishida K."/>
            <person name="Kim E."/>
            <person name="Koreny L."/>
            <person name="Kroth P.G."/>
            <person name="Liu Y."/>
            <person name="Malik S.B."/>
            <person name="Maier U.G."/>
            <person name="McRose D."/>
            <person name="Mock T."/>
            <person name="Neilson J.A."/>
            <person name="Onodera N.T."/>
            <person name="Poole A.M."/>
            <person name="Pritham E.J."/>
            <person name="Richards T.A."/>
            <person name="Rocap G."/>
            <person name="Roy S.W."/>
            <person name="Sarai C."/>
            <person name="Schaack S."/>
            <person name="Shirato S."/>
            <person name="Slamovits C.H."/>
            <person name="Spencer D.F."/>
            <person name="Suzuki S."/>
            <person name="Worden A.Z."/>
            <person name="Zauner S."/>
            <person name="Barry K."/>
            <person name="Bell C."/>
            <person name="Bharti A.K."/>
            <person name="Crow J.A."/>
            <person name="Grimwood J."/>
            <person name="Kramer R."/>
            <person name="Lindquist E."/>
            <person name="Lucas S."/>
            <person name="Salamov A."/>
            <person name="McFadden G.I."/>
            <person name="Lane C.E."/>
            <person name="Keeling P.J."/>
            <person name="Gray M.W."/>
            <person name="Grigoriev I.V."/>
            <person name="Archibald J.M."/>
        </authorList>
    </citation>
    <scope>NUCLEOTIDE SEQUENCE</scope>
    <source>
        <strain evidence="11 13">CCMP2712</strain>
    </source>
</reference>
<name>L1JLI8_GUITC</name>
<dbReference type="OrthoDB" id="193856at2759"/>
<dbReference type="RefSeq" id="XP_005836197.1">
    <property type="nucleotide sequence ID" value="XM_005836140.1"/>
</dbReference>
<dbReference type="Proteomes" id="UP000011087">
    <property type="component" value="Unassembled WGS sequence"/>
</dbReference>
<gene>
    <name evidence="11" type="ORF">GUITHDRAFT_157468</name>
</gene>
<dbReference type="PROSITE" id="PS50920">
    <property type="entry name" value="SOLCAR"/>
    <property type="match status" value="2"/>
</dbReference>
<evidence type="ECO:0000313" key="11">
    <source>
        <dbReference type="EMBL" id="EKX49217.1"/>
    </source>
</evidence>
<keyword evidence="4 9" id="KW-0812">Transmembrane</keyword>
<dbReference type="AlphaFoldDB" id="L1JLI8"/>
<dbReference type="PANTHER" id="PTHR45624:SF10">
    <property type="entry name" value="SLC (SOLUTE CARRIER) HOMOLOG"/>
    <property type="match status" value="1"/>
</dbReference>
<reference evidence="13" key="2">
    <citation type="submission" date="2012-11" db="EMBL/GenBank/DDBJ databases">
        <authorList>
            <person name="Kuo A."/>
            <person name="Curtis B.A."/>
            <person name="Tanifuji G."/>
            <person name="Burki F."/>
            <person name="Gruber A."/>
            <person name="Irimia M."/>
            <person name="Maruyama S."/>
            <person name="Arias M.C."/>
            <person name="Ball S.G."/>
            <person name="Gile G.H."/>
            <person name="Hirakawa Y."/>
            <person name="Hopkins J.F."/>
            <person name="Rensing S.A."/>
            <person name="Schmutz J."/>
            <person name="Symeonidi A."/>
            <person name="Elias M."/>
            <person name="Eveleigh R.J."/>
            <person name="Herman E.K."/>
            <person name="Klute M.J."/>
            <person name="Nakayama T."/>
            <person name="Obornik M."/>
            <person name="Reyes-Prieto A."/>
            <person name="Armbrust E.V."/>
            <person name="Aves S.J."/>
            <person name="Beiko R.G."/>
            <person name="Coutinho P."/>
            <person name="Dacks J.B."/>
            <person name="Durnford D.G."/>
            <person name="Fast N.M."/>
            <person name="Green B.R."/>
            <person name="Grisdale C."/>
            <person name="Hempe F."/>
            <person name="Henrissat B."/>
            <person name="Hoppner M.P."/>
            <person name="Ishida K.-I."/>
            <person name="Kim E."/>
            <person name="Koreny L."/>
            <person name="Kroth P.G."/>
            <person name="Liu Y."/>
            <person name="Malik S.-B."/>
            <person name="Maier U.G."/>
            <person name="McRose D."/>
            <person name="Mock T."/>
            <person name="Neilson J.A."/>
            <person name="Onodera N.T."/>
            <person name="Poole A.M."/>
            <person name="Pritham E.J."/>
            <person name="Richards T.A."/>
            <person name="Rocap G."/>
            <person name="Roy S.W."/>
            <person name="Sarai C."/>
            <person name="Schaack S."/>
            <person name="Shirato S."/>
            <person name="Slamovits C.H."/>
            <person name="Spencer D.F."/>
            <person name="Suzuki S."/>
            <person name="Worden A.Z."/>
            <person name="Zauner S."/>
            <person name="Barry K."/>
            <person name="Bell C."/>
            <person name="Bharti A.K."/>
            <person name="Crow J.A."/>
            <person name="Grimwood J."/>
            <person name="Kramer R."/>
            <person name="Lindquist E."/>
            <person name="Lucas S."/>
            <person name="Salamov A."/>
            <person name="McFadden G.I."/>
            <person name="Lane C.E."/>
            <person name="Keeling P.J."/>
            <person name="Gray M.W."/>
            <person name="Grigoriev I.V."/>
            <person name="Archibald J.M."/>
        </authorList>
    </citation>
    <scope>NUCLEOTIDE SEQUENCE</scope>
    <source>
        <strain evidence="13">CCMP2712</strain>
    </source>
</reference>
<proteinExistence type="inferred from homology"/>
<feature type="repeat" description="Solcar" evidence="9">
    <location>
        <begin position="4"/>
        <end position="96"/>
    </location>
</feature>
<keyword evidence="5" id="KW-0677">Repeat</keyword>
<dbReference type="InterPro" id="IPR050567">
    <property type="entry name" value="Mitochondrial_Carrier"/>
</dbReference>
<keyword evidence="7" id="KW-0496">Mitochondrion</keyword>
<evidence type="ECO:0000313" key="13">
    <source>
        <dbReference type="Proteomes" id="UP000011087"/>
    </source>
</evidence>
<keyword evidence="3 10" id="KW-0813">Transport</keyword>
<evidence type="ECO:0000256" key="7">
    <source>
        <dbReference type="ARBA" id="ARBA00023128"/>
    </source>
</evidence>
<dbReference type="OMA" id="YANEIEC"/>
<evidence type="ECO:0000256" key="8">
    <source>
        <dbReference type="ARBA" id="ARBA00023136"/>
    </source>
</evidence>
<dbReference type="eggNOG" id="KOG0762">
    <property type="taxonomic scope" value="Eukaryota"/>
</dbReference>
<keyword evidence="6" id="KW-1133">Transmembrane helix</keyword>
<organism evidence="11">
    <name type="scientific">Guillardia theta (strain CCMP2712)</name>
    <name type="common">Cryptophyte</name>
    <dbReference type="NCBI Taxonomy" id="905079"/>
    <lineage>
        <taxon>Eukaryota</taxon>
        <taxon>Cryptophyceae</taxon>
        <taxon>Pyrenomonadales</taxon>
        <taxon>Geminigeraceae</taxon>
        <taxon>Guillardia</taxon>
    </lineage>
</organism>
<feature type="repeat" description="Solcar" evidence="9">
    <location>
        <begin position="107"/>
        <end position="193"/>
    </location>
</feature>
<dbReference type="Pfam" id="PF00153">
    <property type="entry name" value="Mito_carr"/>
    <property type="match status" value="3"/>
</dbReference>
<evidence type="ECO:0000256" key="5">
    <source>
        <dbReference type="ARBA" id="ARBA00022737"/>
    </source>
</evidence>
<reference evidence="12" key="3">
    <citation type="submission" date="2016-03" db="UniProtKB">
        <authorList>
            <consortium name="EnsemblProtists"/>
        </authorList>
    </citation>
    <scope>IDENTIFICATION</scope>
</reference>
<dbReference type="InterPro" id="IPR018108">
    <property type="entry name" value="MCP_transmembrane"/>
</dbReference>
<comment type="similarity">
    <text evidence="2 10">Belongs to the mitochondrial carrier (TC 2.A.29) family.</text>
</comment>
<evidence type="ECO:0000256" key="9">
    <source>
        <dbReference type="PROSITE-ProRule" id="PRU00282"/>
    </source>
</evidence>
<evidence type="ECO:0000256" key="3">
    <source>
        <dbReference type="ARBA" id="ARBA00022448"/>
    </source>
</evidence>
<dbReference type="SUPFAM" id="SSF103506">
    <property type="entry name" value="Mitochondrial carrier"/>
    <property type="match status" value="1"/>
</dbReference>
<dbReference type="Gene3D" id="1.50.40.10">
    <property type="entry name" value="Mitochondrial carrier domain"/>
    <property type="match status" value="1"/>
</dbReference>
<dbReference type="HOGENOM" id="CLU_015166_16_1_1"/>
<evidence type="ECO:0000256" key="2">
    <source>
        <dbReference type="ARBA" id="ARBA00006375"/>
    </source>
</evidence>
<dbReference type="EnsemblProtists" id="EKX49217">
    <property type="protein sequence ID" value="EKX49217"/>
    <property type="gene ID" value="GUITHDRAFT_157468"/>
</dbReference>
<evidence type="ECO:0000256" key="1">
    <source>
        <dbReference type="ARBA" id="ARBA00004225"/>
    </source>
</evidence>
<comment type="subcellular location">
    <subcellularLocation>
        <location evidence="1">Mitochondrion membrane</location>
        <topology evidence="1">Multi-pass membrane protein</topology>
    </subcellularLocation>
</comment>
<evidence type="ECO:0000256" key="6">
    <source>
        <dbReference type="ARBA" id="ARBA00022989"/>
    </source>
</evidence>